<accession>A0A9P5SE04</accession>
<dbReference type="SUPFAM" id="SSF52047">
    <property type="entry name" value="RNI-like"/>
    <property type="match status" value="1"/>
</dbReference>
<evidence type="ECO:0000313" key="2">
    <source>
        <dbReference type="EMBL" id="KAF9324578.1"/>
    </source>
</evidence>
<evidence type="ECO:0000313" key="3">
    <source>
        <dbReference type="Proteomes" id="UP000696485"/>
    </source>
</evidence>
<dbReference type="InterPro" id="IPR036047">
    <property type="entry name" value="F-box-like_dom_sf"/>
</dbReference>
<protein>
    <recommendedName>
        <fullName evidence="4">F-box domain-containing protein</fullName>
    </recommendedName>
</protein>
<evidence type="ECO:0000256" key="1">
    <source>
        <dbReference type="SAM" id="MobiDB-lite"/>
    </source>
</evidence>
<keyword evidence="3" id="KW-1185">Reference proteome</keyword>
<dbReference type="SUPFAM" id="SSF81383">
    <property type="entry name" value="F-box domain"/>
    <property type="match status" value="1"/>
</dbReference>
<dbReference type="InterPro" id="IPR032675">
    <property type="entry name" value="LRR_dom_sf"/>
</dbReference>
<dbReference type="AlphaFoldDB" id="A0A9P5SE04"/>
<comment type="caution">
    <text evidence="2">The sequence shown here is derived from an EMBL/GenBank/DDBJ whole genome shotgun (WGS) entry which is preliminary data.</text>
</comment>
<feature type="region of interest" description="Disordered" evidence="1">
    <location>
        <begin position="153"/>
        <end position="200"/>
    </location>
</feature>
<reference evidence="2" key="1">
    <citation type="journal article" date="2020" name="Fungal Divers.">
        <title>Resolving the Mortierellaceae phylogeny through synthesis of multi-gene phylogenetics and phylogenomics.</title>
        <authorList>
            <person name="Vandepol N."/>
            <person name="Liber J."/>
            <person name="Desiro A."/>
            <person name="Na H."/>
            <person name="Kennedy M."/>
            <person name="Barry K."/>
            <person name="Grigoriev I.V."/>
            <person name="Miller A.N."/>
            <person name="O'Donnell K."/>
            <person name="Stajich J.E."/>
            <person name="Bonito G."/>
        </authorList>
    </citation>
    <scope>NUCLEOTIDE SEQUENCE</scope>
    <source>
        <strain evidence="2">NVP1</strain>
    </source>
</reference>
<evidence type="ECO:0008006" key="4">
    <source>
        <dbReference type="Google" id="ProtNLM"/>
    </source>
</evidence>
<dbReference type="EMBL" id="JAAAUY010001064">
    <property type="protein sequence ID" value="KAF9324578.1"/>
    <property type="molecule type" value="Genomic_DNA"/>
</dbReference>
<feature type="compositionally biased region" description="Low complexity" evidence="1">
    <location>
        <begin position="153"/>
        <end position="189"/>
    </location>
</feature>
<sequence>MAIHFRFHALHIPEITGIVVSFLTWKDLLICRGVSHEWRSLFSPHLHLSAIYWKQNQDERAQQVQRLETLGPFVDSLRVVYPFAQELEIISRTCTNLTHIGFFFSFRDTSAVHVGALQQFLATMQTLESIDVFSHNDDARTAILYCLATYPSTKPSETSSPSLASSSPDSCHSPSSANTTNIATTTSTPSTPPPQQAPTTGVLKKLKIEHGGYSMKVALLRWDHVEAVLERNQSITHLHLQEAIVKTNAELLENPEDEDLNWTEDVTSRVLGSLTIKRRFTQFLNRLSSLAFRRRSTSGPASTSTTATAIASIAPAPTGLSTQDEASSPTTQSEPLPTLLPNVVFGNIKSVVLHQITMSKELYCSLLSRCPQLTTLEVTGTGSNVAASWWDWIEHCPLLESVLIDQHLSMDIRDVWARAPTCLRSFQLNDIDWVVKTDASSNSSSDSSSGESGGWGFLGSIGMTAGSTLTRLHLETSQHIGEPVIHYIMQHCWSLQSLCLAVKTYDAQNFSKFYGEYPQWACGDTLRTLEIKALHESYGDVLSLWTVQKFLQRTEDLKVLEDVTLPLPFMGDIYRATGADRTLLKPPLPSVQKLTLKGYRENQLWSDNIRLIVQWMPSLQVLWTPYRVFDRDRLAVIKET</sequence>
<gene>
    <name evidence="2" type="ORF">BG006_000404</name>
</gene>
<organism evidence="2 3">
    <name type="scientific">Podila minutissima</name>
    <dbReference type="NCBI Taxonomy" id="64525"/>
    <lineage>
        <taxon>Eukaryota</taxon>
        <taxon>Fungi</taxon>
        <taxon>Fungi incertae sedis</taxon>
        <taxon>Mucoromycota</taxon>
        <taxon>Mortierellomycotina</taxon>
        <taxon>Mortierellomycetes</taxon>
        <taxon>Mortierellales</taxon>
        <taxon>Mortierellaceae</taxon>
        <taxon>Podila</taxon>
    </lineage>
</organism>
<name>A0A9P5SE04_9FUNG</name>
<proteinExistence type="predicted"/>
<dbReference type="Gene3D" id="3.80.10.10">
    <property type="entry name" value="Ribonuclease Inhibitor"/>
    <property type="match status" value="2"/>
</dbReference>
<dbReference type="Proteomes" id="UP000696485">
    <property type="component" value="Unassembled WGS sequence"/>
</dbReference>